<evidence type="ECO:0000313" key="6">
    <source>
        <dbReference type="Proteomes" id="UP000070700"/>
    </source>
</evidence>
<dbReference type="Pfam" id="PF08386">
    <property type="entry name" value="Abhydrolase_4"/>
    <property type="match status" value="1"/>
</dbReference>
<comment type="similarity">
    <text evidence="1">Belongs to the peptidase S33 family.</text>
</comment>
<evidence type="ECO:0000256" key="1">
    <source>
        <dbReference type="ARBA" id="ARBA00010088"/>
    </source>
</evidence>
<dbReference type="GO" id="GO:0016787">
    <property type="term" value="F:hydrolase activity"/>
    <property type="evidence" value="ECO:0007669"/>
    <property type="project" value="UniProtKB-KW"/>
</dbReference>
<dbReference type="GeneID" id="28823916"/>
<dbReference type="SUPFAM" id="SSF53474">
    <property type="entry name" value="alpha/beta-Hydrolases"/>
    <property type="match status" value="1"/>
</dbReference>
<dbReference type="AlphaFoldDB" id="A0A194XN74"/>
<accession>A0A194XN74</accession>
<dbReference type="RefSeq" id="XP_018075899.1">
    <property type="nucleotide sequence ID" value="XM_018214190.1"/>
</dbReference>
<protein>
    <submittedName>
        <fullName evidence="5">Alpha/beta-hydrolase</fullName>
    </submittedName>
</protein>
<evidence type="ECO:0000313" key="5">
    <source>
        <dbReference type="EMBL" id="KUJ21544.1"/>
    </source>
</evidence>
<dbReference type="InterPro" id="IPR029058">
    <property type="entry name" value="AB_hydrolase_fold"/>
</dbReference>
<dbReference type="PANTHER" id="PTHR43248:SF25">
    <property type="entry name" value="AB HYDROLASE-1 DOMAIN-CONTAINING PROTEIN-RELATED"/>
    <property type="match status" value="1"/>
</dbReference>
<name>A0A194XN74_MOLSC</name>
<keyword evidence="6" id="KW-1185">Reference proteome</keyword>
<dbReference type="PANTHER" id="PTHR43248">
    <property type="entry name" value="2-SUCCINYL-6-HYDROXY-2,4-CYCLOHEXADIENE-1-CARBOXYLATE SYNTHASE"/>
    <property type="match status" value="1"/>
</dbReference>
<feature type="domain" description="AB hydrolase-1" evidence="3">
    <location>
        <begin position="129"/>
        <end position="367"/>
    </location>
</feature>
<dbReference type="InterPro" id="IPR000073">
    <property type="entry name" value="AB_hydrolase_1"/>
</dbReference>
<dbReference type="InterPro" id="IPR013595">
    <property type="entry name" value="Pept_S33_TAP-like_C"/>
</dbReference>
<proteinExistence type="inferred from homology"/>
<reference evidence="5 6" key="1">
    <citation type="submission" date="2015-10" db="EMBL/GenBank/DDBJ databases">
        <title>Full genome of DAOMC 229536 Phialocephala scopiformis, a fungal endophyte of spruce producing the potent anti-insectan compound rugulosin.</title>
        <authorList>
            <consortium name="DOE Joint Genome Institute"/>
            <person name="Walker A.K."/>
            <person name="Frasz S.L."/>
            <person name="Seifert K.A."/>
            <person name="Miller J.D."/>
            <person name="Mondo S.J."/>
            <person name="Labutti K."/>
            <person name="Lipzen A."/>
            <person name="Dockter R."/>
            <person name="Kennedy M."/>
            <person name="Grigoriev I.V."/>
            <person name="Spatafora J.W."/>
        </authorList>
    </citation>
    <scope>NUCLEOTIDE SEQUENCE [LARGE SCALE GENOMIC DNA]</scope>
    <source>
        <strain evidence="5 6">CBS 120377</strain>
    </source>
</reference>
<organism evidence="5 6">
    <name type="scientific">Mollisia scopiformis</name>
    <name type="common">Conifer needle endophyte fungus</name>
    <name type="synonym">Phialocephala scopiformis</name>
    <dbReference type="NCBI Taxonomy" id="149040"/>
    <lineage>
        <taxon>Eukaryota</taxon>
        <taxon>Fungi</taxon>
        <taxon>Dikarya</taxon>
        <taxon>Ascomycota</taxon>
        <taxon>Pezizomycotina</taxon>
        <taxon>Leotiomycetes</taxon>
        <taxon>Helotiales</taxon>
        <taxon>Mollisiaceae</taxon>
        <taxon>Mollisia</taxon>
    </lineage>
</organism>
<dbReference type="Pfam" id="PF00561">
    <property type="entry name" value="Abhydrolase_1"/>
    <property type="match status" value="1"/>
</dbReference>
<sequence length="668" mass="74229">MSLQHNIEQKNPTPVLSRSNLSQFAWKSRAVLLVALIFVLYSASRTNPIQWWRSIPDSYATEQSLNVFEWSQITPNEELIYHDCGNGMQCARLEVPMDWNNSATSLKIAIAITRIPAKVEVTDPRYGGPILINPGGPGGSGIELLHRQGLQMQQIADYSADTQPVLGDPEKPMPKYYDIIGFDPRGVNNTTPTLVCFPNAFERLAWNLQSQAEGLIGMSNNSVPRAWARAKALGRSCADAGGQQLGHFLNTTPVVRDMVAIIERHGQWRENEARRWLRDQACKNMASTGLQHEDSKRAVIDRTRWIPGREKLLYWGLSYGTVIGTTFAAMYPDRVHRVILDGVVDVPDYYNSSSRSSVQDSDKVLDRLLETCYESGTREKCGLFDPRGPEKIKTTLFSIIDSAIVTPLPIMPSTRQGPQILTASDIDMALHLALYKPLKSAVQLFHALHNLTLGNTSGFADFKRNSMKSDIAGQPESCKDASPWTPECQTSGILDETGSLGIECSDGEDIQDWSQETFNAYWALLNDHSKVMGTRKAASKLMCTQWRLRPKWRYTGPFEAETRHPILLIGNTLDPTTPLNNAHKISRGFPGSVVLQNDAIGHCSNAAPSLCTAKAVRQYFQTGELPSKNAFCEVDEIPFTGPISSSFNVLKTPEEMLLLEASKHMAMS</sequence>
<dbReference type="InterPro" id="IPR051601">
    <property type="entry name" value="Serine_prot/Carboxylest_S33"/>
</dbReference>
<feature type="domain" description="Peptidase S33 tripeptidyl aminopeptidase-like C-terminal" evidence="4">
    <location>
        <begin position="530"/>
        <end position="632"/>
    </location>
</feature>
<dbReference type="OrthoDB" id="425534at2759"/>
<dbReference type="KEGG" id="psco:LY89DRAFT_681025"/>
<keyword evidence="2 5" id="KW-0378">Hydrolase</keyword>
<evidence type="ECO:0000259" key="3">
    <source>
        <dbReference type="Pfam" id="PF00561"/>
    </source>
</evidence>
<dbReference type="Gene3D" id="3.40.50.1820">
    <property type="entry name" value="alpha/beta hydrolase"/>
    <property type="match status" value="1"/>
</dbReference>
<evidence type="ECO:0000259" key="4">
    <source>
        <dbReference type="Pfam" id="PF08386"/>
    </source>
</evidence>
<dbReference type="Proteomes" id="UP000070700">
    <property type="component" value="Unassembled WGS sequence"/>
</dbReference>
<evidence type="ECO:0000256" key="2">
    <source>
        <dbReference type="ARBA" id="ARBA00022801"/>
    </source>
</evidence>
<gene>
    <name evidence="5" type="ORF">LY89DRAFT_681025</name>
</gene>
<dbReference type="EMBL" id="KQ947407">
    <property type="protein sequence ID" value="KUJ21544.1"/>
    <property type="molecule type" value="Genomic_DNA"/>
</dbReference>
<dbReference type="InParanoid" id="A0A194XN74"/>